<proteinExistence type="inferred from homology"/>
<comment type="cofactor">
    <cofactor evidence="1">
        <name>pyridoxal 5'-phosphate</name>
        <dbReference type="ChEBI" id="CHEBI:597326"/>
    </cofactor>
</comment>
<dbReference type="NCBIfam" id="TIGR04350">
    <property type="entry name" value="C_S_lyase_PatB"/>
    <property type="match status" value="1"/>
</dbReference>
<dbReference type="InterPro" id="IPR051798">
    <property type="entry name" value="Class-II_PLP-Dep_Aminotrans"/>
</dbReference>
<dbReference type="Gene3D" id="3.90.1150.10">
    <property type="entry name" value="Aspartate Aminotransferase, domain 1"/>
    <property type="match status" value="1"/>
</dbReference>
<dbReference type="Gene3D" id="3.40.640.10">
    <property type="entry name" value="Type I PLP-dependent aspartate aminotransferase-like (Major domain)"/>
    <property type="match status" value="1"/>
</dbReference>
<evidence type="ECO:0000313" key="7">
    <source>
        <dbReference type="EMBL" id="SFG56193.1"/>
    </source>
</evidence>
<keyword evidence="3" id="KW-0663">Pyridoxal phosphate</keyword>
<evidence type="ECO:0000256" key="2">
    <source>
        <dbReference type="ARBA" id="ARBA00012224"/>
    </source>
</evidence>
<dbReference type="GO" id="GO:0030170">
    <property type="term" value="F:pyridoxal phosphate binding"/>
    <property type="evidence" value="ECO:0007669"/>
    <property type="project" value="InterPro"/>
</dbReference>
<feature type="domain" description="Aminotransferase class I/classII large" evidence="6">
    <location>
        <begin position="42"/>
        <end position="374"/>
    </location>
</feature>
<keyword evidence="8" id="KW-1185">Reference proteome</keyword>
<evidence type="ECO:0000259" key="6">
    <source>
        <dbReference type="Pfam" id="PF00155"/>
    </source>
</evidence>
<reference evidence="8" key="1">
    <citation type="submission" date="2016-10" db="EMBL/GenBank/DDBJ databases">
        <authorList>
            <person name="Varghese N."/>
            <person name="Submissions S."/>
        </authorList>
    </citation>
    <scope>NUCLEOTIDE SEQUENCE [LARGE SCALE GENOMIC DNA]</scope>
    <source>
        <strain evidence="8">ATCC 700379</strain>
    </source>
</reference>
<dbReference type="CDD" id="cd00609">
    <property type="entry name" value="AAT_like"/>
    <property type="match status" value="1"/>
</dbReference>
<evidence type="ECO:0000256" key="3">
    <source>
        <dbReference type="ARBA" id="ARBA00022898"/>
    </source>
</evidence>
<dbReference type="InterPro" id="IPR015424">
    <property type="entry name" value="PyrdxlP-dep_Trfase"/>
</dbReference>
<name>A0A1I2SUI5_9BACL</name>
<protein>
    <recommendedName>
        <fullName evidence="2">cysteine-S-conjugate beta-lyase</fullName>
        <ecNumber evidence="2">4.4.1.13</ecNumber>
    </recommendedName>
</protein>
<evidence type="ECO:0000256" key="5">
    <source>
        <dbReference type="ARBA" id="ARBA00037974"/>
    </source>
</evidence>
<keyword evidence="4 7" id="KW-0456">Lyase</keyword>
<dbReference type="AlphaFoldDB" id="A0A1I2SUI5"/>
<dbReference type="PANTHER" id="PTHR43525:SF1">
    <property type="entry name" value="PROTEIN MALY"/>
    <property type="match status" value="1"/>
</dbReference>
<dbReference type="InterPro" id="IPR004839">
    <property type="entry name" value="Aminotransferase_I/II_large"/>
</dbReference>
<dbReference type="STRING" id="269670.SAMN02982927_02058"/>
<dbReference type="Pfam" id="PF00155">
    <property type="entry name" value="Aminotran_1_2"/>
    <property type="match status" value="1"/>
</dbReference>
<dbReference type="SUPFAM" id="SSF53383">
    <property type="entry name" value="PLP-dependent transferases"/>
    <property type="match status" value="1"/>
</dbReference>
<dbReference type="InterPro" id="IPR015421">
    <property type="entry name" value="PyrdxlP-dep_Trfase_major"/>
</dbReference>
<organism evidence="7 8">
    <name type="scientific">Sporolactobacillus nakayamae</name>
    <dbReference type="NCBI Taxonomy" id="269670"/>
    <lineage>
        <taxon>Bacteria</taxon>
        <taxon>Bacillati</taxon>
        <taxon>Bacillota</taxon>
        <taxon>Bacilli</taxon>
        <taxon>Bacillales</taxon>
        <taxon>Sporolactobacillaceae</taxon>
        <taxon>Sporolactobacillus</taxon>
    </lineage>
</organism>
<sequence>MSLMSDCIFDRIVARENTNCVKWDGAERLYGKPHLLPMWIADMDFSAPDCVINALKECLEQKIFGYTLCPESLKQVVQTWLNDHYAWKVPSEAIVFNHNVVSSIALALRVLTKNGDKVLIHNPVYNPFFEQINQLGRIPVVSELELHDHRYYMNVGDMERKINEENVSCILICSPHNPGGRIWNAEELQEVVALAANYNLPIIADEIHSDLVLPGKKHQPIALLAGNQCANIVTLMAPTKTFNLAGIGPSYILTFNPEIAAAIKHEQKVMVYPEINPFQIAAMTAAYGKGEQWMKDLIVYVKGNSDYVRAKLSEIDGLHCMDSDATYLMWISYADLGFSEEEVNKALVECGVALQMGSTYGKAGCGFVRMNVAAPRTLVEQGTEKVVRAFKGLLAMHTHR</sequence>
<dbReference type="EMBL" id="FOOY01000013">
    <property type="protein sequence ID" value="SFG56193.1"/>
    <property type="molecule type" value="Genomic_DNA"/>
</dbReference>
<evidence type="ECO:0000256" key="1">
    <source>
        <dbReference type="ARBA" id="ARBA00001933"/>
    </source>
</evidence>
<dbReference type="GO" id="GO:0047804">
    <property type="term" value="F:cysteine-S-conjugate beta-lyase activity"/>
    <property type="evidence" value="ECO:0007669"/>
    <property type="project" value="UniProtKB-EC"/>
</dbReference>
<accession>A0A1I2SUI5</accession>
<dbReference type="PANTHER" id="PTHR43525">
    <property type="entry name" value="PROTEIN MALY"/>
    <property type="match status" value="1"/>
</dbReference>
<dbReference type="Proteomes" id="UP000198752">
    <property type="component" value="Unassembled WGS sequence"/>
</dbReference>
<dbReference type="InterPro" id="IPR027619">
    <property type="entry name" value="C-S_lyase_PatB-like"/>
</dbReference>
<comment type="similarity">
    <text evidence="5">Belongs to the class-II pyridoxal-phosphate-dependent aminotransferase family. MalY/PatB cystathionine beta-lyase subfamily.</text>
</comment>
<evidence type="ECO:0000256" key="4">
    <source>
        <dbReference type="ARBA" id="ARBA00023239"/>
    </source>
</evidence>
<dbReference type="EC" id="4.4.1.13" evidence="2"/>
<gene>
    <name evidence="7" type="ORF">SAMN02982927_02058</name>
</gene>
<dbReference type="InterPro" id="IPR015422">
    <property type="entry name" value="PyrdxlP-dep_Trfase_small"/>
</dbReference>
<evidence type="ECO:0000313" key="8">
    <source>
        <dbReference type="Proteomes" id="UP000198752"/>
    </source>
</evidence>